<evidence type="ECO:0000313" key="2">
    <source>
        <dbReference type="EMBL" id="MPN46416.1"/>
    </source>
</evidence>
<evidence type="ECO:0000256" key="1">
    <source>
        <dbReference type="SAM" id="MobiDB-lite"/>
    </source>
</evidence>
<dbReference type="EMBL" id="VSSQ01107058">
    <property type="protein sequence ID" value="MPN46416.1"/>
    <property type="molecule type" value="Genomic_DNA"/>
</dbReference>
<gene>
    <name evidence="2" type="ORF">SDC9_194002</name>
</gene>
<accession>A0A645I694</accession>
<proteinExistence type="predicted"/>
<protein>
    <submittedName>
        <fullName evidence="2">Uncharacterized protein</fullName>
    </submittedName>
</protein>
<name>A0A645I694_9ZZZZ</name>
<organism evidence="2">
    <name type="scientific">bioreactor metagenome</name>
    <dbReference type="NCBI Taxonomy" id="1076179"/>
    <lineage>
        <taxon>unclassified sequences</taxon>
        <taxon>metagenomes</taxon>
        <taxon>ecological metagenomes</taxon>
    </lineage>
</organism>
<comment type="caution">
    <text evidence="2">The sequence shown here is derived from an EMBL/GenBank/DDBJ whole genome shotgun (WGS) entry which is preliminary data.</text>
</comment>
<feature type="region of interest" description="Disordered" evidence="1">
    <location>
        <begin position="136"/>
        <end position="171"/>
    </location>
</feature>
<reference evidence="2" key="1">
    <citation type="submission" date="2019-08" db="EMBL/GenBank/DDBJ databases">
        <authorList>
            <person name="Kucharzyk K."/>
            <person name="Murdoch R.W."/>
            <person name="Higgins S."/>
            <person name="Loffler F."/>
        </authorList>
    </citation>
    <scope>NUCLEOTIDE SEQUENCE</scope>
</reference>
<dbReference type="AlphaFoldDB" id="A0A645I694"/>
<sequence>MGPLLRRLAEQDAVVGNNPHRHAVELGKTTHQRGAVARLELVEARAIDDTGNDFAHIEGLAGVAGNDAVDLFRVVQRRLALTQRQIDRLDPIEIRDDATCQIQGMGVALGKVVGHAGQARVHIATTKILGAHDLASGRLHQRRPPKEDGALIPDDDGLVRHGRNIGPPRRA</sequence>